<gene>
    <name evidence="5" type="ORF">EV356DRAFT_370603</name>
</gene>
<dbReference type="EMBL" id="ML991854">
    <property type="protein sequence ID" value="KAF2229784.1"/>
    <property type="molecule type" value="Genomic_DNA"/>
</dbReference>
<dbReference type="OrthoDB" id="1577640at2759"/>
<dbReference type="InterPro" id="IPR002110">
    <property type="entry name" value="Ankyrin_rpt"/>
</dbReference>
<evidence type="ECO:0000313" key="6">
    <source>
        <dbReference type="Proteomes" id="UP000800092"/>
    </source>
</evidence>
<reference evidence="5" key="1">
    <citation type="journal article" date="2020" name="Stud. Mycol.">
        <title>101 Dothideomycetes genomes: a test case for predicting lifestyles and emergence of pathogens.</title>
        <authorList>
            <person name="Haridas S."/>
            <person name="Albert R."/>
            <person name="Binder M."/>
            <person name="Bloem J."/>
            <person name="Labutti K."/>
            <person name="Salamov A."/>
            <person name="Andreopoulos B."/>
            <person name="Baker S."/>
            <person name="Barry K."/>
            <person name="Bills G."/>
            <person name="Bluhm B."/>
            <person name="Cannon C."/>
            <person name="Castanera R."/>
            <person name="Culley D."/>
            <person name="Daum C."/>
            <person name="Ezra D."/>
            <person name="Gonzalez J."/>
            <person name="Henrissat B."/>
            <person name="Kuo A."/>
            <person name="Liang C."/>
            <person name="Lipzen A."/>
            <person name="Lutzoni F."/>
            <person name="Magnuson J."/>
            <person name="Mondo S."/>
            <person name="Nolan M."/>
            <person name="Ohm R."/>
            <person name="Pangilinan J."/>
            <person name="Park H.-J."/>
            <person name="Ramirez L."/>
            <person name="Alfaro M."/>
            <person name="Sun H."/>
            <person name="Tritt A."/>
            <person name="Yoshinaga Y."/>
            <person name="Zwiers L.-H."/>
            <person name="Turgeon B."/>
            <person name="Goodwin S."/>
            <person name="Spatafora J."/>
            <person name="Crous P."/>
            <person name="Grigoriev I."/>
        </authorList>
    </citation>
    <scope>NUCLEOTIDE SEQUENCE</scope>
    <source>
        <strain evidence="5">Tuck. ex Michener</strain>
    </source>
</reference>
<keyword evidence="4" id="KW-0175">Coiled coil</keyword>
<dbReference type="PROSITE" id="PS50088">
    <property type="entry name" value="ANK_REPEAT"/>
    <property type="match status" value="1"/>
</dbReference>
<dbReference type="Proteomes" id="UP000800092">
    <property type="component" value="Unassembled WGS sequence"/>
</dbReference>
<evidence type="ECO:0000313" key="5">
    <source>
        <dbReference type="EMBL" id="KAF2229784.1"/>
    </source>
</evidence>
<feature type="repeat" description="ANK" evidence="3">
    <location>
        <begin position="214"/>
        <end position="246"/>
    </location>
</feature>
<proteinExistence type="predicted"/>
<dbReference type="PROSITE" id="PS50297">
    <property type="entry name" value="ANK_REP_REGION"/>
    <property type="match status" value="1"/>
</dbReference>
<name>A0A6A6GVI1_VIRVR</name>
<sequence>MQSKNWKTSVKTCTSYSLQEKPRRRMWMGMDTRFCGWLFLSAYFESCKVRRASELIRFGEILIEFVDCGVPINYTNDCSRTFLDDYIKAVPDQLRFYPPGNVEHLAYRRILGDLVDKGAMATAPSQYERRLDAPTYKCLGQFEQVAEVWKIGPLSQAVLARQELAVLRLLTSRGDYLKERDWRGRTPCHLASDWPRGLRLLLEFNCDADMPDYEGDTPILCASKGGHHEVVQMLLDHGVTFPSASGCKEQVEWGTILFCSLQWPFFTMLLDALKDRRRELLRLATSHPQAQPPSTVGVCPGYLPDAQAASICNLLTRNGITIPNALRIPSDWATIYHYLSPYCEEAKLDYIYNTGFKDIDVPDDKDHTPIERLAGWQMGLGPPLFLWLIKKRVELDRVTNWCNDLRWKSSSYPLLNLIGWSMAEWLSDGVMALLGKPEQLHISHYTPELPYGPHLSDWWMEIATKENKAVIQAGRRMGDLLKLVLTSERRDDCVCLCFLGGCTPAFMVLKRLYDPDFDFNSSAGSHSNHWKGIWSVNGEEGLNDLQSDLVDHLCERRPREVVRTISLFLAGNPAQVQWALSVIRFETFAKLQLRHTCCWFKTHWLNWIVNPEDVTDAHEEDEESIAVLENLVKEFEEKFLELQDDEYDVVDFLNGYWAVRMDQVLTENPVDPDAVRKMKEIGVVLDKDPVERTEQPRSTRDSWPRYRFWERPGTPY</sequence>
<evidence type="ECO:0000256" key="4">
    <source>
        <dbReference type="SAM" id="Coils"/>
    </source>
</evidence>
<dbReference type="InterPro" id="IPR050776">
    <property type="entry name" value="Ank_Repeat/CDKN_Inhibitor"/>
</dbReference>
<organism evidence="5 6">
    <name type="scientific">Viridothelium virens</name>
    <name type="common">Speckled blister lichen</name>
    <name type="synonym">Trypethelium virens</name>
    <dbReference type="NCBI Taxonomy" id="1048519"/>
    <lineage>
        <taxon>Eukaryota</taxon>
        <taxon>Fungi</taxon>
        <taxon>Dikarya</taxon>
        <taxon>Ascomycota</taxon>
        <taxon>Pezizomycotina</taxon>
        <taxon>Dothideomycetes</taxon>
        <taxon>Dothideomycetes incertae sedis</taxon>
        <taxon>Trypetheliales</taxon>
        <taxon>Trypetheliaceae</taxon>
        <taxon>Viridothelium</taxon>
    </lineage>
</organism>
<dbReference type="SUPFAM" id="SSF48403">
    <property type="entry name" value="Ankyrin repeat"/>
    <property type="match status" value="1"/>
</dbReference>
<keyword evidence="6" id="KW-1185">Reference proteome</keyword>
<feature type="coiled-coil region" evidence="4">
    <location>
        <begin position="618"/>
        <end position="645"/>
    </location>
</feature>
<dbReference type="SMART" id="SM00248">
    <property type="entry name" value="ANK"/>
    <property type="match status" value="2"/>
</dbReference>
<dbReference type="Gene3D" id="1.25.40.20">
    <property type="entry name" value="Ankyrin repeat-containing domain"/>
    <property type="match status" value="1"/>
</dbReference>
<dbReference type="AlphaFoldDB" id="A0A6A6GVI1"/>
<keyword evidence="1" id="KW-0677">Repeat</keyword>
<dbReference type="InterPro" id="IPR036770">
    <property type="entry name" value="Ankyrin_rpt-contain_sf"/>
</dbReference>
<dbReference type="Pfam" id="PF12796">
    <property type="entry name" value="Ank_2"/>
    <property type="match status" value="1"/>
</dbReference>
<keyword evidence="2 3" id="KW-0040">ANK repeat</keyword>
<protein>
    <submittedName>
        <fullName evidence="5">Uncharacterized protein</fullName>
    </submittedName>
</protein>
<evidence type="ECO:0000256" key="1">
    <source>
        <dbReference type="ARBA" id="ARBA00022737"/>
    </source>
</evidence>
<accession>A0A6A6GVI1</accession>
<dbReference type="PANTHER" id="PTHR24201">
    <property type="entry name" value="ANK_REP_REGION DOMAIN-CONTAINING PROTEIN"/>
    <property type="match status" value="1"/>
</dbReference>
<evidence type="ECO:0000256" key="2">
    <source>
        <dbReference type="ARBA" id="ARBA00023043"/>
    </source>
</evidence>
<evidence type="ECO:0000256" key="3">
    <source>
        <dbReference type="PROSITE-ProRule" id="PRU00023"/>
    </source>
</evidence>